<protein>
    <submittedName>
        <fullName evidence="1">Uncharacterized protein</fullName>
    </submittedName>
</protein>
<dbReference type="Proteomes" id="UP000225320">
    <property type="component" value="Unassembled WGS sequence"/>
</dbReference>
<comment type="caution">
    <text evidence="1">The sequence shown here is derived from an EMBL/GenBank/DDBJ whole genome shotgun (WGS) entry which is preliminary data.</text>
</comment>
<dbReference type="EMBL" id="NVOI01000164">
    <property type="protein sequence ID" value="PGG81249.1"/>
    <property type="molecule type" value="Genomic_DNA"/>
</dbReference>
<gene>
    <name evidence="1" type="ORF">CON73_29875</name>
</gene>
<evidence type="ECO:0000313" key="1">
    <source>
        <dbReference type="EMBL" id="PGG81249.1"/>
    </source>
</evidence>
<organism evidence="1 2">
    <name type="scientific">Bacillus toyonensis</name>
    <dbReference type="NCBI Taxonomy" id="155322"/>
    <lineage>
        <taxon>Bacteria</taxon>
        <taxon>Bacillati</taxon>
        <taxon>Bacillota</taxon>
        <taxon>Bacilli</taxon>
        <taxon>Bacillales</taxon>
        <taxon>Bacillaceae</taxon>
        <taxon>Bacillus</taxon>
        <taxon>Bacillus cereus group</taxon>
    </lineage>
</organism>
<name>A0A2B5VAE0_9BACI</name>
<evidence type="ECO:0000313" key="2">
    <source>
        <dbReference type="Proteomes" id="UP000225320"/>
    </source>
</evidence>
<sequence length="83" mass="9759">MFHSNQESTKILPEEPEIMQCKQERCEEVNTKVPFCFGIHVPYKFQYVSNNNQKSPEMLVPFSLNQTLHQNHFSFATARVIKN</sequence>
<accession>A0A2B5VAE0</accession>
<dbReference type="AlphaFoldDB" id="A0A2B5VAE0"/>
<reference evidence="1 2" key="1">
    <citation type="submission" date="2017-09" db="EMBL/GenBank/DDBJ databases">
        <title>Large-scale bioinformatics analysis of Bacillus genomes uncovers conserved roles of natural products in bacterial physiology.</title>
        <authorList>
            <consortium name="Agbiome Team Llc"/>
            <person name="Bleich R.M."/>
            <person name="Grubbs K.J."/>
            <person name="Santa Maria K.C."/>
            <person name="Allen S.E."/>
            <person name="Farag S."/>
            <person name="Shank E.A."/>
            <person name="Bowers A."/>
        </authorList>
    </citation>
    <scope>NUCLEOTIDE SEQUENCE [LARGE SCALE GENOMIC DNA]</scope>
    <source>
        <strain evidence="1 2">AFS094862</strain>
    </source>
</reference>
<proteinExistence type="predicted"/>